<dbReference type="InterPro" id="IPR051400">
    <property type="entry name" value="HAD-like_hydrolase"/>
</dbReference>
<dbReference type="Gene3D" id="3.40.50.1000">
    <property type="entry name" value="HAD superfamily/HAD-like"/>
    <property type="match status" value="1"/>
</dbReference>
<protein>
    <submittedName>
        <fullName evidence="5">Haloacid dehalogenase, type II</fullName>
    </submittedName>
</protein>
<dbReference type="Proteomes" id="UP000023774">
    <property type="component" value="Unassembled WGS sequence"/>
</dbReference>
<dbReference type="PANTHER" id="PTHR46470">
    <property type="entry name" value="N-ACYLNEURAMINATE-9-PHOSPHATASE"/>
    <property type="match status" value="1"/>
</dbReference>
<dbReference type="Gene3D" id="1.10.150.520">
    <property type="match status" value="1"/>
</dbReference>
<evidence type="ECO:0000256" key="3">
    <source>
        <dbReference type="ARBA" id="ARBA00022801"/>
    </source>
</evidence>
<keyword evidence="3" id="KW-0378">Hydrolase</keyword>
<evidence type="ECO:0000256" key="4">
    <source>
        <dbReference type="ARBA" id="ARBA00022842"/>
    </source>
</evidence>
<proteinExistence type="predicted"/>
<dbReference type="GO" id="GO:0016791">
    <property type="term" value="F:phosphatase activity"/>
    <property type="evidence" value="ECO:0007669"/>
    <property type="project" value="TreeGrafter"/>
</dbReference>
<keyword evidence="2" id="KW-0479">Metal-binding</keyword>
<dbReference type="NCBIfam" id="TIGR01509">
    <property type="entry name" value="HAD-SF-IA-v3"/>
    <property type="match status" value="1"/>
</dbReference>
<comment type="cofactor">
    <cofactor evidence="1">
        <name>Mg(2+)</name>
        <dbReference type="ChEBI" id="CHEBI:18420"/>
    </cofactor>
</comment>
<dbReference type="PRINTS" id="PR00413">
    <property type="entry name" value="HADHALOGNASE"/>
</dbReference>
<dbReference type="AlphaFoldDB" id="N9KS67"/>
<accession>N9KS67</accession>
<keyword evidence="4" id="KW-0460">Magnesium</keyword>
<evidence type="ECO:0000313" key="6">
    <source>
        <dbReference type="Proteomes" id="UP000023774"/>
    </source>
</evidence>
<comment type="caution">
    <text evidence="5">The sequence shown here is derived from an EMBL/GenBank/DDBJ whole genome shotgun (WGS) entry which is preliminary data.</text>
</comment>
<dbReference type="HOGENOM" id="CLU_045011_8_3_6"/>
<evidence type="ECO:0000313" key="5">
    <source>
        <dbReference type="EMBL" id="ENW86833.1"/>
    </source>
</evidence>
<dbReference type="SFLD" id="SFLDG01129">
    <property type="entry name" value="C1.5:_HAD__Beta-PGM__Phosphata"/>
    <property type="match status" value="1"/>
</dbReference>
<dbReference type="SFLD" id="SFLDG01135">
    <property type="entry name" value="C1.5.6:_HAD__Beta-PGM__Phospha"/>
    <property type="match status" value="1"/>
</dbReference>
<dbReference type="SFLD" id="SFLDS00003">
    <property type="entry name" value="Haloacid_Dehalogenase"/>
    <property type="match status" value="1"/>
</dbReference>
<gene>
    <name evidence="5" type="ORF">F906_01905</name>
</gene>
<dbReference type="PANTHER" id="PTHR46470:SF2">
    <property type="entry name" value="GLYCERALDEHYDE 3-PHOSPHATE PHOSPHATASE"/>
    <property type="match status" value="1"/>
</dbReference>
<dbReference type="SUPFAM" id="SSF56784">
    <property type="entry name" value="HAD-like"/>
    <property type="match status" value="1"/>
</dbReference>
<name>N9KS67_9GAMM</name>
<dbReference type="InterPro" id="IPR006439">
    <property type="entry name" value="HAD-SF_hydro_IA"/>
</dbReference>
<dbReference type="NCBIfam" id="TIGR01549">
    <property type="entry name" value="HAD-SF-IA-v1"/>
    <property type="match status" value="1"/>
</dbReference>
<evidence type="ECO:0000256" key="1">
    <source>
        <dbReference type="ARBA" id="ARBA00001946"/>
    </source>
</evidence>
<dbReference type="InterPro" id="IPR036412">
    <property type="entry name" value="HAD-like_sf"/>
</dbReference>
<dbReference type="InterPro" id="IPR023214">
    <property type="entry name" value="HAD_sf"/>
</dbReference>
<evidence type="ECO:0000256" key="2">
    <source>
        <dbReference type="ARBA" id="ARBA00022723"/>
    </source>
</evidence>
<sequence length="248" mass="27795">MKLANISLILCLDLHVTIQAVLFDLDNTLTHRDLTAQAYSCYLAEYYASAFAQVEPEKIIEIVRRIDNGGYPKKELLTHGSIGASAAYALLQELSWLNPPSIDELAQFWFSQFGRCAVEMPDVKQVLAQLKSQGYQLAIVSNGGHDTRLNTIRGLGIADYFEEIISSGLVGFSKPQPEIFQITAQRLGVLPEHCLYIGDHPINDIQGAKNAGMHALWMQGFHPDAEEIQYKIQQLPEIFTHLQRLNQL</sequence>
<dbReference type="GO" id="GO:0044281">
    <property type="term" value="P:small molecule metabolic process"/>
    <property type="evidence" value="ECO:0007669"/>
    <property type="project" value="UniProtKB-ARBA"/>
</dbReference>
<dbReference type="Pfam" id="PF00702">
    <property type="entry name" value="Hydrolase"/>
    <property type="match status" value="1"/>
</dbReference>
<dbReference type="PATRIC" id="fig|1217709.3.peg.1829"/>
<keyword evidence="6" id="KW-1185">Reference proteome</keyword>
<organism evidence="5 6">
    <name type="scientific">Acinetobacter pseudolwoffii</name>
    <dbReference type="NCBI Taxonomy" id="2053287"/>
    <lineage>
        <taxon>Bacteria</taxon>
        <taxon>Pseudomonadati</taxon>
        <taxon>Pseudomonadota</taxon>
        <taxon>Gammaproteobacteria</taxon>
        <taxon>Moraxellales</taxon>
        <taxon>Moraxellaceae</taxon>
        <taxon>Acinetobacter</taxon>
    </lineage>
</organism>
<reference evidence="5 6" key="1">
    <citation type="submission" date="2013-02" db="EMBL/GenBank/DDBJ databases">
        <title>The Genome Sequence of Acinetobacter sp. NIPH 713.</title>
        <authorList>
            <consortium name="The Broad Institute Genome Sequencing Platform"/>
            <consortium name="The Broad Institute Genome Sequencing Center for Infectious Disease"/>
            <person name="Cerqueira G."/>
            <person name="Feldgarden M."/>
            <person name="Courvalin P."/>
            <person name="Perichon B."/>
            <person name="Grillot-Courvalin C."/>
            <person name="Clermont D."/>
            <person name="Rocha E."/>
            <person name="Yoon E.-J."/>
            <person name="Nemec A."/>
            <person name="Walker B."/>
            <person name="Young S.K."/>
            <person name="Zeng Q."/>
            <person name="Gargeya S."/>
            <person name="Fitzgerald M."/>
            <person name="Haas B."/>
            <person name="Abouelleil A."/>
            <person name="Alvarado L."/>
            <person name="Arachchi H.M."/>
            <person name="Berlin A.M."/>
            <person name="Chapman S.B."/>
            <person name="Dewar J."/>
            <person name="Goldberg J."/>
            <person name="Griggs A."/>
            <person name="Gujja S."/>
            <person name="Hansen M."/>
            <person name="Howarth C."/>
            <person name="Imamovic A."/>
            <person name="Larimer J."/>
            <person name="McCowan C."/>
            <person name="Murphy C."/>
            <person name="Neiman D."/>
            <person name="Pearson M."/>
            <person name="Priest M."/>
            <person name="Roberts A."/>
            <person name="Saif S."/>
            <person name="Shea T."/>
            <person name="Sisk P."/>
            <person name="Sykes S."/>
            <person name="Wortman J."/>
            <person name="Nusbaum C."/>
            <person name="Birren B."/>
        </authorList>
    </citation>
    <scope>NUCLEOTIDE SEQUENCE [LARGE SCALE GENOMIC DNA]</scope>
    <source>
        <strain evidence="5 6">NIPH 713</strain>
    </source>
</reference>
<dbReference type="GO" id="GO:0046872">
    <property type="term" value="F:metal ion binding"/>
    <property type="evidence" value="ECO:0007669"/>
    <property type="project" value="UniProtKB-KW"/>
</dbReference>
<dbReference type="EMBL" id="APRJ01000011">
    <property type="protein sequence ID" value="ENW86833.1"/>
    <property type="molecule type" value="Genomic_DNA"/>
</dbReference>